<keyword evidence="2" id="KW-0378">Hydrolase</keyword>
<organism evidence="4 5">
    <name type="scientific">Erinaceus europaeus</name>
    <name type="common">Western European hedgehog</name>
    <dbReference type="NCBI Taxonomy" id="9365"/>
    <lineage>
        <taxon>Eukaryota</taxon>
        <taxon>Metazoa</taxon>
        <taxon>Chordata</taxon>
        <taxon>Craniata</taxon>
        <taxon>Vertebrata</taxon>
        <taxon>Euteleostomi</taxon>
        <taxon>Mammalia</taxon>
        <taxon>Eutheria</taxon>
        <taxon>Laurasiatheria</taxon>
        <taxon>Eulipotyphla</taxon>
        <taxon>Erinaceidae</taxon>
        <taxon>Erinaceinae</taxon>
        <taxon>Erinaceus</taxon>
    </lineage>
</organism>
<dbReference type="PANTHER" id="PTHR12406">
    <property type="entry name" value="CALCIUM-INDEPENDENT PHOSPHOLIPASE A2 IPLA2 -RELATED"/>
    <property type="match status" value="1"/>
</dbReference>
<feature type="active site" description="Proton acceptor" evidence="2">
    <location>
        <position position="185"/>
    </location>
</feature>
<keyword evidence="4" id="KW-1185">Reference proteome</keyword>
<dbReference type="Gene3D" id="3.40.1090.10">
    <property type="entry name" value="Cytosolic phospholipase A2 catalytic domain"/>
    <property type="match status" value="1"/>
</dbReference>
<dbReference type="SUPFAM" id="SSF52151">
    <property type="entry name" value="FabD/lysophospholipase-like"/>
    <property type="match status" value="1"/>
</dbReference>
<feature type="short sequence motif" description="GXSXG" evidence="2">
    <location>
        <begin position="64"/>
        <end position="68"/>
    </location>
</feature>
<dbReference type="Pfam" id="PF01734">
    <property type="entry name" value="Patatin"/>
    <property type="match status" value="1"/>
</dbReference>
<evidence type="ECO:0000256" key="2">
    <source>
        <dbReference type="PROSITE-ProRule" id="PRU01161"/>
    </source>
</evidence>
<feature type="active site" description="Nucleophile" evidence="2">
    <location>
        <position position="66"/>
    </location>
</feature>
<feature type="short sequence motif" description="GXGXXG" evidence="2">
    <location>
        <begin position="33"/>
        <end position="38"/>
    </location>
</feature>
<feature type="short sequence motif" description="DGA/G" evidence="2">
    <location>
        <begin position="185"/>
        <end position="187"/>
    </location>
</feature>
<evidence type="ECO:0000259" key="3">
    <source>
        <dbReference type="PROSITE" id="PS51635"/>
    </source>
</evidence>
<proteinExistence type="predicted"/>
<sequence length="451" mass="51046">MPPRRVRPPRVHRPPSAVRCFTKEGSWSFCFAGAGFLGLYHVGVTQCLQERAPRILHGARCFYGSSSGALHAVCVISSKSAEYGCFHLLSLQKQVEELSLGIFHPAFMPIEHIRQQLQKMLPSNVHILASKRLGISLTRWYDRQNVIITDFASREEIIQALVCSMYFPFYCGLIPPEFRGERYIDGALSNNLPFSHCPATITVSPFHGNVDICPESNLNLIKDHTTINNKLQAYALNLIWGVASLMPPNLEVVADSCRQGYLDTLRFLERHGVTKEPVMWTLVCEKPVSTADRSQAACRGRDEKEELTVDLAVPSMQVQDVSDFTKLSPELEAALQKACTRDSCLWAHFWRSRPGKTLTYLLLPCVLPFEYIYFRSKRLLIWLPEVPADFRWMHCMLTDASLHICSRTKSQLLRLLSACSPAHPVWGSSALEHDHQSSLPIRPEGTRLDRQ</sequence>
<dbReference type="Proteomes" id="UP001652624">
    <property type="component" value="Chromosome 4"/>
</dbReference>
<dbReference type="InterPro" id="IPR016035">
    <property type="entry name" value="Acyl_Trfase/lysoPLipase"/>
</dbReference>
<dbReference type="RefSeq" id="XP_060046860.1">
    <property type="nucleotide sequence ID" value="XM_060190877.1"/>
</dbReference>
<evidence type="ECO:0000313" key="5">
    <source>
        <dbReference type="RefSeq" id="XP_060046860.1"/>
    </source>
</evidence>
<accession>A0ABM3XDF6</accession>
<reference evidence="5" key="1">
    <citation type="submission" date="2025-08" db="UniProtKB">
        <authorList>
            <consortium name="RefSeq"/>
        </authorList>
    </citation>
    <scope>IDENTIFICATION</scope>
</reference>
<dbReference type="PANTHER" id="PTHR12406:SF4">
    <property type="entry name" value="PATATIN-LIKE PHOSPHOLIPASE DOMAIN-CONTAINING PROTEIN 5"/>
    <property type="match status" value="1"/>
</dbReference>
<keyword evidence="2" id="KW-0442">Lipid degradation</keyword>
<dbReference type="InterPro" id="IPR033562">
    <property type="entry name" value="PLPL"/>
</dbReference>
<evidence type="ECO:0000256" key="1">
    <source>
        <dbReference type="ARBA" id="ARBA00023098"/>
    </source>
</evidence>
<protein>
    <submittedName>
        <fullName evidence="5">Patatin-like phospholipase domain-containing protein 5</fullName>
    </submittedName>
</protein>
<dbReference type="PROSITE" id="PS51635">
    <property type="entry name" value="PNPLA"/>
    <property type="match status" value="1"/>
</dbReference>
<evidence type="ECO:0000313" key="4">
    <source>
        <dbReference type="Proteomes" id="UP001652624"/>
    </source>
</evidence>
<dbReference type="InterPro" id="IPR002641">
    <property type="entry name" value="PNPLA_dom"/>
</dbReference>
<dbReference type="GeneID" id="103112748"/>
<gene>
    <name evidence="5" type="primary">PNPLA5</name>
</gene>
<feature type="domain" description="PNPLA" evidence="3">
    <location>
        <begin position="29"/>
        <end position="198"/>
    </location>
</feature>
<keyword evidence="1 2" id="KW-0443">Lipid metabolism</keyword>
<name>A0ABM3XDF6_ERIEU</name>